<dbReference type="RefSeq" id="YP_010670308.1">
    <property type="nucleotide sequence ID" value="NC_070963.1"/>
</dbReference>
<dbReference type="KEGG" id="vg:77946503"/>
<dbReference type="GeneID" id="77946503"/>
<dbReference type="Proteomes" id="UP000664915">
    <property type="component" value="Segment"/>
</dbReference>
<sequence>MALLKTNTGIGTTNPTSALHVIGDVLVTGVVTSTTFNGNINSGVGTIVNLTNTRLTSGVGTITTLNSNTATILDIDNLRMLSGIATITQINATTIVSTNNDFDHLNANFGNIDVGIVTDISGTRLNYTGVGTITTLNSTNSTLTNLNNERLTSGIATVTDLINTRLTSGIATITDLNVTNSTFNNLNVINLNAVTGVVTDISGSRLNYTGVGTITTLNSTHTNLTNINSTGISTLADIRAERVTVTGIVTANSFRPTSGYIQAADGTNSFYIYNTTGNVAFQGTIGVNQINNAGGYQVLTFNNIDTRLTGNLDIAGVTTSSVFNGNIYSLGVSTFRNGPVLIGTGTSTGTAFQPLQVTGGAYVSDNLGLGLISPTSKLDVVGDGRFTGVVTATTFNGDINAGVSTLGVATAINLTSQQLIVSGLSTFVGVTTFQNDVYVSGDLYVTNDLKLDEITARNVNVTGVATIFNLVGTAATITTFNNTTSTITDLSNTRLTSGIATITDLNVTNSTFNNLNTTNLNAVTGVVTTLSGTNVTYTNSDFINLNANNAFVDVGIVTDISGTRLNYTGVGTITTLDTDTATINNLSSDYINVGVATATILNSGIGTITDLNNTRLVSGIATITTLNATNVVSTNSNFTNLNANNAYINVGVVTDISGTRLNYTGVGTIATLDTTNATIDDISNTNITVSGIATIQNLSVLGDFDVYDTTATFHNNVFISGNLSIGGTSSIITAQDLNILDKEITLGVTTNAFNQDVSNDITANHGGISIASTQGYPLVDLALAGFSSLPATYKQLMWVAANSYGVGTTDAWMFNYAVGIGSTQVPNDVRLAVGEVQITDHQINAITGDFDRLISGIATFTGADISNLHSNNLFAQSGIITDLSGTRLNYTGFGTIANLYSTDAYIDDIASNVGFATAFTAERLNVSGVGTIATLDSTTSTITNLNVTNSTFTNVNVNNLYAVSGIVTTLTSTHSTLENINSAGISTLNIVRTNTINSSGVVTAPTFVGDLLGVANYAHVSGYSTFSGYSNTSGFSTFSGYANAAGVSTFADYANNAGIATYAWTAGVSTYSGVAGYSTFSGYSDTTGFSTFSGYSNTSGFSTFSGYSNTSGFSTFSNYSDTSGFSTFSGYANNAGIATYAWTAGVSTYSGVAGVSTSVVGGNVDVSQLNVTGITTLGFATVSSLYVTGFTTIGQVQINPSGIITSASPGIATVVYYGDGSNLIGVNAFNVINQPLTSNTVYPTFATNAGVASVGISSTQVAYIPSSNRLGIGTTNPNYTLEIVGNTKVSGLTSVTNLEIYGTVGAGNTLGNDGQYLKSTGIGVTWSSFPTLRTTGITTAIYGQTSFSFAYNVGFLDVYVNGVKLAGSEYTAVNGSTVTLLSPTFSGDVVEFVSYNTLSTGSGGGGGGSISLDNLTDVEITNPQVGELLGFNGTYWVNDYTFTTTTATVSQVPIHTISSNDYRSIEYIIQVTNGTNYHLTKLLVLHDGTTAYNTEYGTLSTGPILATFDTDISGGAIRLLATPYSSSTITYKIKFTAIKS</sequence>
<organism evidence="1 2">
    <name type="scientific">Synechococcus phage S-SRM01</name>
    <dbReference type="NCBI Taxonomy" id="2781608"/>
    <lineage>
        <taxon>Viruses</taxon>
        <taxon>Duplodnaviria</taxon>
        <taxon>Heunggongvirae</taxon>
        <taxon>Uroviricota</taxon>
        <taxon>Caudoviricetes</taxon>
        <taxon>Pantevenvirales</taxon>
        <taxon>Kyanoviridae</taxon>
        <taxon>Serangoonvirus</taxon>
        <taxon>Serangoonvirus essarone</taxon>
    </lineage>
</organism>
<proteinExistence type="predicted"/>
<evidence type="ECO:0000313" key="2">
    <source>
        <dbReference type="Proteomes" id="UP000664915"/>
    </source>
</evidence>
<name>A0A879R3V9_9CAUD</name>
<reference evidence="1" key="1">
    <citation type="submission" date="2020-09" db="EMBL/GenBank/DDBJ databases">
        <authorList>
            <person name="Zhang D."/>
            <person name="Hatherill J.R."/>
            <person name="Ramirez J.F."/>
            <person name="Edinger B."/>
            <person name="Balarin R."/>
            <person name="Sullivan A."/>
            <person name="Humpal K.M."/>
            <person name="Guseva A."/>
            <person name="Butela K.A."/>
            <person name="Garlena R.A."/>
            <person name="Russell D.A."/>
            <person name="Pope W.H."/>
            <person name="Jacobs-Sera D."/>
            <person name="Hatfull G.F."/>
        </authorList>
    </citation>
    <scope>NUCLEOTIDE SEQUENCE</scope>
</reference>
<accession>A0A879R3V9</accession>
<evidence type="ECO:0000313" key="1">
    <source>
        <dbReference type="EMBL" id="QPX48298.1"/>
    </source>
</evidence>
<keyword evidence="2" id="KW-1185">Reference proteome</keyword>
<protein>
    <submittedName>
        <fullName evidence="1">Uncharacterized protein</fullName>
    </submittedName>
</protein>
<dbReference type="EMBL" id="MW015081">
    <property type="protein sequence ID" value="QPX48298.1"/>
    <property type="molecule type" value="Genomic_DNA"/>
</dbReference>